<dbReference type="AlphaFoldDB" id="A0A367XHG7"/>
<evidence type="ECO:0000313" key="3">
    <source>
        <dbReference type="Proteomes" id="UP000252517"/>
    </source>
</evidence>
<protein>
    <submittedName>
        <fullName evidence="2">Uncharacterized protein</fullName>
    </submittedName>
</protein>
<evidence type="ECO:0000313" key="2">
    <source>
        <dbReference type="EMBL" id="RCK52201.1"/>
    </source>
</evidence>
<gene>
    <name evidence="2" type="ORF">TH25_06600</name>
</gene>
<name>A0A367XHG7_9PROT</name>
<dbReference type="RefSeq" id="WP_114087576.1">
    <property type="nucleotide sequence ID" value="NZ_JPWH01000004.1"/>
</dbReference>
<proteinExistence type="predicted"/>
<dbReference type="OrthoDB" id="7362083at2"/>
<accession>A0A367XHG7</accession>
<sequence>MIAKIGSGYNVALPAALRPVAPVAERAARGDFDKIIDQNGEKLNPAAQNGLITDENAGQNQPRQTRQARDSDTNPTALTLDASDSDSIASGYSKGGTVSNIAALNTLPRGSRVDIIA</sequence>
<evidence type="ECO:0000256" key="1">
    <source>
        <dbReference type="SAM" id="MobiDB-lite"/>
    </source>
</evidence>
<dbReference type="Proteomes" id="UP000252517">
    <property type="component" value="Unassembled WGS sequence"/>
</dbReference>
<feature type="compositionally biased region" description="Polar residues" evidence="1">
    <location>
        <begin position="46"/>
        <end position="65"/>
    </location>
</feature>
<dbReference type="EMBL" id="JPWH01000004">
    <property type="protein sequence ID" value="RCK52201.1"/>
    <property type="molecule type" value="Genomic_DNA"/>
</dbReference>
<organism evidence="2 3">
    <name type="scientific">Thalassospira profundimaris</name>
    <dbReference type="NCBI Taxonomy" id="502049"/>
    <lineage>
        <taxon>Bacteria</taxon>
        <taxon>Pseudomonadati</taxon>
        <taxon>Pseudomonadota</taxon>
        <taxon>Alphaproteobacteria</taxon>
        <taxon>Rhodospirillales</taxon>
        <taxon>Thalassospiraceae</taxon>
        <taxon>Thalassospira</taxon>
    </lineage>
</organism>
<reference evidence="2 3" key="1">
    <citation type="submission" date="2014-07" db="EMBL/GenBank/DDBJ databases">
        <title>Draft genome sequence of Thalassospira profundimaris S25-3-2.</title>
        <authorList>
            <person name="Lai Q."/>
            <person name="Shao Z."/>
        </authorList>
    </citation>
    <scope>NUCLEOTIDE SEQUENCE [LARGE SCALE GENOMIC DNA]</scope>
    <source>
        <strain evidence="2 3">S25-3-2</strain>
    </source>
</reference>
<feature type="region of interest" description="Disordered" evidence="1">
    <location>
        <begin position="43"/>
        <end position="86"/>
    </location>
</feature>
<comment type="caution">
    <text evidence="2">The sequence shown here is derived from an EMBL/GenBank/DDBJ whole genome shotgun (WGS) entry which is preliminary data.</text>
</comment>